<dbReference type="OrthoDB" id="6740956at2759"/>
<comment type="caution">
    <text evidence="2">The sequence shown here is derived from an EMBL/GenBank/DDBJ whole genome shotgun (WGS) entry which is preliminary data.</text>
</comment>
<proteinExistence type="predicted"/>
<organism evidence="2 3">
    <name type="scientific">Eumeta variegata</name>
    <name type="common">Bagworm moth</name>
    <name type="synonym">Eumeta japonica</name>
    <dbReference type="NCBI Taxonomy" id="151549"/>
    <lineage>
        <taxon>Eukaryota</taxon>
        <taxon>Metazoa</taxon>
        <taxon>Ecdysozoa</taxon>
        <taxon>Arthropoda</taxon>
        <taxon>Hexapoda</taxon>
        <taxon>Insecta</taxon>
        <taxon>Pterygota</taxon>
        <taxon>Neoptera</taxon>
        <taxon>Endopterygota</taxon>
        <taxon>Lepidoptera</taxon>
        <taxon>Glossata</taxon>
        <taxon>Ditrysia</taxon>
        <taxon>Tineoidea</taxon>
        <taxon>Psychidae</taxon>
        <taxon>Oiketicinae</taxon>
        <taxon>Eumeta</taxon>
    </lineage>
</organism>
<accession>A0A4C1XW17</accession>
<name>A0A4C1XW17_EUMVA</name>
<dbReference type="Proteomes" id="UP000299102">
    <property type="component" value="Unassembled WGS sequence"/>
</dbReference>
<sequence length="302" mass="34484">MVYALTHPKQILSTFSERLKMCARLHGGGFTHLVDYDVSLIDEKSGGTHFAYNQKLITITRAKQTFPANALEQRNSNESKTSRYEGREREGSVPQKEKRNPYRITLLYVRLSVCQDTFSRERVKDKNESRINTVEMRFLRDICEVFLKDRCRNSDVRVRCGLKEDVVSRVVKGSLRVCSVFGCVHGCGRPQRHSPHFCNGPQIDQNYRRRALRTPHFDSDVMQRGPGSWPVVMILCQFVNFVPLKSAGLENGPKDEFTHKRQISCRLDVNSPFRTSGVQRDGNSERVARPGSAVVNISSLSF</sequence>
<keyword evidence="3" id="KW-1185">Reference proteome</keyword>
<evidence type="ECO:0000313" key="3">
    <source>
        <dbReference type="Proteomes" id="UP000299102"/>
    </source>
</evidence>
<evidence type="ECO:0000313" key="2">
    <source>
        <dbReference type="EMBL" id="GBP68141.1"/>
    </source>
</evidence>
<evidence type="ECO:0000256" key="1">
    <source>
        <dbReference type="SAM" id="MobiDB-lite"/>
    </source>
</evidence>
<reference evidence="2 3" key="1">
    <citation type="journal article" date="2019" name="Commun. Biol.">
        <title>The bagworm genome reveals a unique fibroin gene that provides high tensile strength.</title>
        <authorList>
            <person name="Kono N."/>
            <person name="Nakamura H."/>
            <person name="Ohtoshi R."/>
            <person name="Tomita M."/>
            <person name="Numata K."/>
            <person name="Arakawa K."/>
        </authorList>
    </citation>
    <scope>NUCLEOTIDE SEQUENCE [LARGE SCALE GENOMIC DNA]</scope>
</reference>
<gene>
    <name evidence="2" type="ORF">EVAR_46304_1</name>
</gene>
<dbReference type="EMBL" id="BGZK01001002">
    <property type="protein sequence ID" value="GBP68141.1"/>
    <property type="molecule type" value="Genomic_DNA"/>
</dbReference>
<protein>
    <submittedName>
        <fullName evidence="2">Uncharacterized protein</fullName>
    </submittedName>
</protein>
<feature type="region of interest" description="Disordered" evidence="1">
    <location>
        <begin position="68"/>
        <end position="96"/>
    </location>
</feature>
<dbReference type="AlphaFoldDB" id="A0A4C1XW17"/>
<feature type="compositionally biased region" description="Basic and acidic residues" evidence="1">
    <location>
        <begin position="75"/>
        <end position="96"/>
    </location>
</feature>